<dbReference type="EMBL" id="BBMR01000001">
    <property type="protein sequence ID" value="GAL17456.1"/>
    <property type="molecule type" value="Genomic_DNA"/>
</dbReference>
<dbReference type="AlphaFoldDB" id="A0A090RQD1"/>
<dbReference type="STRING" id="990268.JCM19235_6005"/>
<evidence type="ECO:0000313" key="2">
    <source>
        <dbReference type="EMBL" id="GAL17456.1"/>
    </source>
</evidence>
<dbReference type="InterPro" id="IPR046160">
    <property type="entry name" value="DUF6162"/>
</dbReference>
<reference evidence="2 3" key="1">
    <citation type="submission" date="2014-09" db="EMBL/GenBank/DDBJ databases">
        <title>Vibrio maritimus JCM 19235. (C45) whole genome shotgun sequence.</title>
        <authorList>
            <person name="Sawabe T."/>
            <person name="Meirelles P."/>
            <person name="Nakanishi M."/>
            <person name="Sayaka M."/>
            <person name="Hattori M."/>
            <person name="Ohkuma M."/>
        </authorList>
    </citation>
    <scope>NUCLEOTIDE SEQUENCE [LARGE SCALE GENOMIC DNA]</scope>
    <source>
        <strain evidence="3">JCM19235</strain>
    </source>
</reference>
<dbReference type="Pfam" id="PF19659">
    <property type="entry name" value="DUF6162"/>
    <property type="match status" value="1"/>
</dbReference>
<keyword evidence="1" id="KW-0472">Membrane</keyword>
<keyword evidence="1" id="KW-1133">Transmembrane helix</keyword>
<protein>
    <submittedName>
        <fullName evidence="2">Uncharacterized protein</fullName>
    </submittedName>
</protein>
<feature type="transmembrane region" description="Helical" evidence="1">
    <location>
        <begin position="18"/>
        <end position="37"/>
    </location>
</feature>
<organism evidence="2 3">
    <name type="scientific">Vibrio maritimus</name>
    <dbReference type="NCBI Taxonomy" id="990268"/>
    <lineage>
        <taxon>Bacteria</taxon>
        <taxon>Pseudomonadati</taxon>
        <taxon>Pseudomonadota</taxon>
        <taxon>Gammaproteobacteria</taxon>
        <taxon>Vibrionales</taxon>
        <taxon>Vibrionaceae</taxon>
        <taxon>Vibrio</taxon>
    </lineage>
</organism>
<sequence>MPYQQKVWPDNGAREGRYILLAIALLIAFAFVAIPINQRASTDIVLKSYQVRADQLTTRQQTLVSQLKVSHEEIFDLHLELKDEGTMTVWPSILELKDLYLAPFTEDLNWQNLASISWNGLENGYYSGEMTTPELSLAQVLVNSQNEDSPVIWLHTDAQELPTNINDDLLLKQGWKQVVFVQTHRQAHSH</sequence>
<keyword evidence="1" id="KW-0812">Transmembrane</keyword>
<reference evidence="2 3" key="2">
    <citation type="submission" date="2014-09" db="EMBL/GenBank/DDBJ databases">
        <authorList>
            <consortium name="NBRP consortium"/>
            <person name="Sawabe T."/>
            <person name="Meirelles P."/>
            <person name="Nakanishi M."/>
            <person name="Sayaka M."/>
            <person name="Hattori M."/>
            <person name="Ohkuma M."/>
        </authorList>
    </citation>
    <scope>NUCLEOTIDE SEQUENCE [LARGE SCALE GENOMIC DNA]</scope>
    <source>
        <strain evidence="3">JCM19235</strain>
    </source>
</reference>
<proteinExistence type="predicted"/>
<evidence type="ECO:0000256" key="1">
    <source>
        <dbReference type="SAM" id="Phobius"/>
    </source>
</evidence>
<evidence type="ECO:0000313" key="3">
    <source>
        <dbReference type="Proteomes" id="UP000029228"/>
    </source>
</evidence>
<gene>
    <name evidence="2" type="ORF">JCM19235_6005</name>
</gene>
<dbReference type="Proteomes" id="UP000029228">
    <property type="component" value="Unassembled WGS sequence"/>
</dbReference>
<comment type="caution">
    <text evidence="2">The sequence shown here is derived from an EMBL/GenBank/DDBJ whole genome shotgun (WGS) entry which is preliminary data.</text>
</comment>
<accession>A0A090RQD1</accession>
<keyword evidence="3" id="KW-1185">Reference proteome</keyword>
<name>A0A090RQD1_9VIBR</name>
<dbReference type="OrthoDB" id="95459at2"/>